<dbReference type="PROSITE" id="PS50935">
    <property type="entry name" value="SSB"/>
    <property type="match status" value="1"/>
</dbReference>
<dbReference type="InterPro" id="IPR012340">
    <property type="entry name" value="NA-bd_OB-fold"/>
</dbReference>
<dbReference type="GO" id="GO:0006260">
    <property type="term" value="P:DNA replication"/>
    <property type="evidence" value="ECO:0007669"/>
    <property type="project" value="UniProtKB-UniRule"/>
</dbReference>
<evidence type="ECO:0000256" key="5">
    <source>
        <dbReference type="SAM" id="MobiDB-lite"/>
    </source>
</evidence>
<reference evidence="6 7" key="1">
    <citation type="submission" date="2017-04" db="EMBL/GenBank/DDBJ databases">
        <title>Kefir bacterial isolates.</title>
        <authorList>
            <person name="Kim Y."/>
            <person name="Blasche S."/>
            <person name="Patil K.R."/>
        </authorList>
    </citation>
    <scope>NUCLEOTIDE SEQUENCE [LARGE SCALE GENOMIC DNA]</scope>
    <source>
        <strain evidence="6 7">KR-2</strain>
    </source>
</reference>
<feature type="region of interest" description="Disordered" evidence="5">
    <location>
        <begin position="118"/>
        <end position="189"/>
    </location>
</feature>
<dbReference type="STRING" id="1231343.Absy_100_143"/>
<dbReference type="AlphaFoldDB" id="A0A270BG52"/>
<keyword evidence="1 3" id="KW-0238">DNA-binding</keyword>
<keyword evidence="3" id="KW-0235">DNA replication</keyword>
<comment type="subunit">
    <text evidence="3">Homotetramer.</text>
</comment>
<sequence>MAGSVNKVILVGNLGKDPEVRSSQSGQKIVSFSLATSDTWNDRASGEKRERTEWHRVVIFNDRLADVAERFLRKGRKVYLEGALQTRKWTDQGGQERYTTEVIVDRFRGELVLLDSRNGGEGEGGGFGGGNGGSSYGGYNTGGGNSDYGNGGGGSSSSRLPAPQRGGGGAPSGGWDASGSGDLDDEIPF</sequence>
<dbReference type="EMBL" id="NDFP01000010">
    <property type="protein sequence ID" value="PAL23850.1"/>
    <property type="molecule type" value="Genomic_DNA"/>
</dbReference>
<evidence type="ECO:0000313" key="7">
    <source>
        <dbReference type="Proteomes" id="UP000216033"/>
    </source>
</evidence>
<dbReference type="PANTHER" id="PTHR10302">
    <property type="entry name" value="SINGLE-STRANDED DNA-BINDING PROTEIN"/>
    <property type="match status" value="1"/>
</dbReference>
<dbReference type="RefSeq" id="WP_048855066.1">
    <property type="nucleotide sequence ID" value="NZ_BAMZ01000082.1"/>
</dbReference>
<comment type="function">
    <text evidence="3">Plays an important role in DNA replication, recombination and repair. Binds to ssDNA and to an array of partner proteins to recruit them to their sites of action during DNA metabolism.</text>
</comment>
<dbReference type="OrthoDB" id="9809878at2"/>
<dbReference type="CDD" id="cd04496">
    <property type="entry name" value="SSB_OBF"/>
    <property type="match status" value="1"/>
</dbReference>
<name>A0A270BG52_9PROT</name>
<comment type="caution">
    <text evidence="6">The sequence shown here is derived from an EMBL/GenBank/DDBJ whole genome shotgun (WGS) entry which is preliminary data.</text>
</comment>
<dbReference type="InterPro" id="IPR011344">
    <property type="entry name" value="ssDNA-bd"/>
</dbReference>
<dbReference type="NCBIfam" id="TIGR00621">
    <property type="entry name" value="ssb"/>
    <property type="match status" value="1"/>
</dbReference>
<dbReference type="Proteomes" id="UP000216033">
    <property type="component" value="Unassembled WGS sequence"/>
</dbReference>
<feature type="compositionally biased region" description="Gly residues" evidence="5">
    <location>
        <begin position="119"/>
        <end position="155"/>
    </location>
</feature>
<dbReference type="Pfam" id="PF00436">
    <property type="entry name" value="SSB"/>
    <property type="match status" value="1"/>
</dbReference>
<evidence type="ECO:0000256" key="3">
    <source>
        <dbReference type="HAMAP-Rule" id="MF_00984"/>
    </source>
</evidence>
<dbReference type="HAMAP" id="MF_00984">
    <property type="entry name" value="SSB"/>
    <property type="match status" value="1"/>
</dbReference>
<dbReference type="PANTHER" id="PTHR10302:SF27">
    <property type="entry name" value="SINGLE-STRANDED DNA-BINDING PROTEIN"/>
    <property type="match status" value="1"/>
</dbReference>
<dbReference type="Gene3D" id="2.40.50.140">
    <property type="entry name" value="Nucleic acid-binding proteins"/>
    <property type="match status" value="1"/>
</dbReference>
<evidence type="ECO:0000256" key="2">
    <source>
        <dbReference type="ARBA" id="ARBA00023172"/>
    </source>
</evidence>
<dbReference type="InterPro" id="IPR000424">
    <property type="entry name" value="Primosome_PriB/ssb"/>
</dbReference>
<dbReference type="GO" id="GO:0006281">
    <property type="term" value="P:DNA repair"/>
    <property type="evidence" value="ECO:0007669"/>
    <property type="project" value="UniProtKB-UniRule"/>
</dbReference>
<dbReference type="GO" id="GO:0006310">
    <property type="term" value="P:DNA recombination"/>
    <property type="evidence" value="ECO:0007669"/>
    <property type="project" value="UniProtKB-UniRule"/>
</dbReference>
<protein>
    <recommendedName>
        <fullName evidence="3 4">Single-stranded DNA-binding protein</fullName>
        <shortName evidence="3">SSB</shortName>
    </recommendedName>
</protein>
<gene>
    <name evidence="6" type="ORF">B9K05_10045</name>
</gene>
<feature type="DNA-binding region" evidence="3">
    <location>
        <begin position="54"/>
        <end position="60"/>
    </location>
</feature>
<feature type="short sequence motif" description="Important for interaction with partner proteins" evidence="3">
    <location>
        <begin position="184"/>
        <end position="189"/>
    </location>
</feature>
<evidence type="ECO:0000256" key="1">
    <source>
        <dbReference type="ARBA" id="ARBA00023125"/>
    </source>
</evidence>
<keyword evidence="2 3" id="KW-0233">DNA recombination</keyword>
<dbReference type="GO" id="GO:0003697">
    <property type="term" value="F:single-stranded DNA binding"/>
    <property type="evidence" value="ECO:0007669"/>
    <property type="project" value="UniProtKB-UniRule"/>
</dbReference>
<proteinExistence type="inferred from homology"/>
<keyword evidence="3" id="KW-0234">DNA repair</keyword>
<organism evidence="6 7">
    <name type="scientific">Acetobacter syzygii</name>
    <dbReference type="NCBI Taxonomy" id="146476"/>
    <lineage>
        <taxon>Bacteria</taxon>
        <taxon>Pseudomonadati</taxon>
        <taxon>Pseudomonadota</taxon>
        <taxon>Alphaproteobacteria</taxon>
        <taxon>Acetobacterales</taxon>
        <taxon>Acetobacteraceae</taxon>
        <taxon>Acetobacter</taxon>
    </lineage>
</organism>
<evidence type="ECO:0000256" key="4">
    <source>
        <dbReference type="RuleBase" id="RU000524"/>
    </source>
</evidence>
<accession>A0A270BG52</accession>
<dbReference type="SUPFAM" id="SSF50249">
    <property type="entry name" value="Nucleic acid-binding proteins"/>
    <property type="match status" value="1"/>
</dbReference>
<keyword evidence="3" id="KW-0227">DNA damage</keyword>
<evidence type="ECO:0000313" key="6">
    <source>
        <dbReference type="EMBL" id="PAL23850.1"/>
    </source>
</evidence>
<dbReference type="GO" id="GO:0009295">
    <property type="term" value="C:nucleoid"/>
    <property type="evidence" value="ECO:0007669"/>
    <property type="project" value="TreeGrafter"/>
</dbReference>
<dbReference type="GeneID" id="98303722"/>
<keyword evidence="7" id="KW-1185">Reference proteome</keyword>